<evidence type="ECO:0000256" key="1">
    <source>
        <dbReference type="ARBA" id="ARBA00022723"/>
    </source>
</evidence>
<keyword evidence="7" id="KW-0812">Transmembrane</keyword>
<dbReference type="PANTHER" id="PTHR36206:SF12">
    <property type="entry name" value="ASPERCRYPTIN BIOSYNTHESIS CLUSTER-SPECIFIC TRANSCRIPTION REGULATOR ATNN-RELATED"/>
    <property type="match status" value="1"/>
</dbReference>
<keyword evidence="7" id="KW-1133">Transmembrane helix</keyword>
<evidence type="ECO:0000256" key="2">
    <source>
        <dbReference type="ARBA" id="ARBA00022833"/>
    </source>
</evidence>
<dbReference type="SUPFAM" id="SSF57701">
    <property type="entry name" value="Zn2/Cys6 DNA-binding domain"/>
    <property type="match status" value="1"/>
</dbReference>
<evidence type="ECO:0000256" key="6">
    <source>
        <dbReference type="ARBA" id="ARBA00023242"/>
    </source>
</evidence>
<evidence type="ECO:0000256" key="7">
    <source>
        <dbReference type="SAM" id="Phobius"/>
    </source>
</evidence>
<dbReference type="Proteomes" id="UP001220324">
    <property type="component" value="Unassembled WGS sequence"/>
</dbReference>
<accession>A0AAD6CUP1</accession>
<dbReference type="GO" id="GO:0000981">
    <property type="term" value="F:DNA-binding transcription factor activity, RNA polymerase II-specific"/>
    <property type="evidence" value="ECO:0007669"/>
    <property type="project" value="InterPro"/>
</dbReference>
<dbReference type="GO" id="GO:0003677">
    <property type="term" value="F:DNA binding"/>
    <property type="evidence" value="ECO:0007669"/>
    <property type="project" value="UniProtKB-KW"/>
</dbReference>
<keyword evidence="1" id="KW-0479">Metal-binding</keyword>
<dbReference type="CDD" id="cd00067">
    <property type="entry name" value="GAL4"/>
    <property type="match status" value="1"/>
</dbReference>
<keyword evidence="4" id="KW-0238">DNA-binding</keyword>
<keyword evidence="6" id="KW-0539">Nucleus</keyword>
<evidence type="ECO:0000256" key="4">
    <source>
        <dbReference type="ARBA" id="ARBA00023125"/>
    </source>
</evidence>
<protein>
    <recommendedName>
        <fullName evidence="8">Zn(2)-C6 fungal-type domain-containing protein</fullName>
    </recommendedName>
</protein>
<organism evidence="9 10">
    <name type="scientific">Penicillium frequentans</name>
    <dbReference type="NCBI Taxonomy" id="3151616"/>
    <lineage>
        <taxon>Eukaryota</taxon>
        <taxon>Fungi</taxon>
        <taxon>Dikarya</taxon>
        <taxon>Ascomycota</taxon>
        <taxon>Pezizomycotina</taxon>
        <taxon>Eurotiomycetes</taxon>
        <taxon>Eurotiomycetidae</taxon>
        <taxon>Eurotiales</taxon>
        <taxon>Aspergillaceae</taxon>
        <taxon>Penicillium</taxon>
    </lineage>
</organism>
<dbReference type="Pfam" id="PF00172">
    <property type="entry name" value="Zn_clus"/>
    <property type="match status" value="1"/>
</dbReference>
<dbReference type="InterPro" id="IPR052360">
    <property type="entry name" value="Transcr_Regulatory_Proteins"/>
</dbReference>
<feature type="transmembrane region" description="Helical" evidence="7">
    <location>
        <begin position="368"/>
        <end position="390"/>
    </location>
</feature>
<evidence type="ECO:0000256" key="5">
    <source>
        <dbReference type="ARBA" id="ARBA00023163"/>
    </source>
</evidence>
<dbReference type="Gene3D" id="4.10.240.10">
    <property type="entry name" value="Zn(2)-C6 fungal-type DNA-binding domain"/>
    <property type="match status" value="1"/>
</dbReference>
<comment type="caution">
    <text evidence="9">The sequence shown here is derived from an EMBL/GenBank/DDBJ whole genome shotgun (WGS) entry which is preliminary data.</text>
</comment>
<keyword evidence="7" id="KW-0472">Membrane</keyword>
<dbReference type="AlphaFoldDB" id="A0AAD6CUP1"/>
<dbReference type="PROSITE" id="PS00463">
    <property type="entry name" value="ZN2_CY6_FUNGAL_1"/>
    <property type="match status" value="1"/>
</dbReference>
<reference evidence="9 10" key="1">
    <citation type="journal article" date="2023" name="IMA Fungus">
        <title>Comparative genomic study of the Penicillium genus elucidates a diverse pangenome and 15 lateral gene transfer events.</title>
        <authorList>
            <person name="Petersen C."/>
            <person name="Sorensen T."/>
            <person name="Nielsen M.R."/>
            <person name="Sondergaard T.E."/>
            <person name="Sorensen J.L."/>
            <person name="Fitzpatrick D.A."/>
            <person name="Frisvad J.C."/>
            <person name="Nielsen K.L."/>
        </authorList>
    </citation>
    <scope>NUCLEOTIDE SEQUENCE [LARGE SCALE GENOMIC DNA]</scope>
    <source>
        <strain evidence="9 10">IBT 35679</strain>
    </source>
</reference>
<dbReference type="PROSITE" id="PS50048">
    <property type="entry name" value="ZN2_CY6_FUNGAL_2"/>
    <property type="match status" value="1"/>
</dbReference>
<evidence type="ECO:0000313" key="10">
    <source>
        <dbReference type="Proteomes" id="UP001220324"/>
    </source>
</evidence>
<dbReference type="InterPro" id="IPR036864">
    <property type="entry name" value="Zn2-C6_fun-type_DNA-bd_sf"/>
</dbReference>
<keyword evidence="10" id="KW-1185">Reference proteome</keyword>
<proteinExistence type="predicted"/>
<keyword evidence="2" id="KW-0862">Zinc</keyword>
<evidence type="ECO:0000259" key="8">
    <source>
        <dbReference type="PROSITE" id="PS50048"/>
    </source>
</evidence>
<name>A0AAD6CUP1_9EURO</name>
<dbReference type="SMART" id="SM00066">
    <property type="entry name" value="GAL4"/>
    <property type="match status" value="1"/>
</dbReference>
<dbReference type="GO" id="GO:0008270">
    <property type="term" value="F:zinc ion binding"/>
    <property type="evidence" value="ECO:0007669"/>
    <property type="project" value="InterPro"/>
</dbReference>
<feature type="domain" description="Zn(2)-C6 fungal-type" evidence="8">
    <location>
        <begin position="21"/>
        <end position="49"/>
    </location>
</feature>
<keyword evidence="5" id="KW-0804">Transcription</keyword>
<keyword evidence="3" id="KW-0805">Transcription regulation</keyword>
<sequence>MENKESKQATRRTVHRRVRTGCLTCKIRKVKCDETRPSCTRCESTGRKCDGYSSISQSSLSQLQPSLFPDTDSNCLRSLDRFYHSLESAFCLPLNYLFWSRIVARLIVEEPAARHATISLMSLYETTHQDPAFVQLPYDNGFSLRHYNSAMKEIRSLKSVQSDQLDTVLIVCVLFACIEFTRRDINAAMTHIKHGIDLLNTSRHVSRIGAILRYMSLTPIFTIQSMWTLPVLTNCPSYRTPEKLNSFIEVQGSINSIQYDAVQLARMKEQHRVSQLQSPGLLDEDMPHIVVQEQQRLNVAVESLRIKFADFRARLSIDPKFENISCILQIRWLMLKIWVICLGEDDEVYDTCMDDFERLINYARKSQLLPTAPGFMLEVGLLPYLYFVIAKCRNLQLRLRALSLIQKGYNHNVDIFWDPSIIYRMSKRILRAEHGLEIKDTHATVLEALRDSPIFTEDFRLCHDFETWEADKRINLPSPKGKGARTGSIPVSEALGVPEWKKEQLEVVFSEI</sequence>
<dbReference type="InterPro" id="IPR001138">
    <property type="entry name" value="Zn2Cys6_DnaBD"/>
</dbReference>
<evidence type="ECO:0000256" key="3">
    <source>
        <dbReference type="ARBA" id="ARBA00023015"/>
    </source>
</evidence>
<dbReference type="PANTHER" id="PTHR36206">
    <property type="entry name" value="ASPERCRYPTIN BIOSYNTHESIS CLUSTER-SPECIFIC TRANSCRIPTION REGULATOR ATNN-RELATED"/>
    <property type="match status" value="1"/>
</dbReference>
<evidence type="ECO:0000313" key="9">
    <source>
        <dbReference type="EMBL" id="KAJ5540457.1"/>
    </source>
</evidence>
<dbReference type="EMBL" id="JAQIZZ010000005">
    <property type="protein sequence ID" value="KAJ5540457.1"/>
    <property type="molecule type" value="Genomic_DNA"/>
</dbReference>
<gene>
    <name evidence="9" type="ORF">N7494_005533</name>
</gene>